<organism evidence="2 3">
    <name type="scientific">Toxocara canis</name>
    <name type="common">Canine roundworm</name>
    <dbReference type="NCBI Taxonomy" id="6265"/>
    <lineage>
        <taxon>Eukaryota</taxon>
        <taxon>Metazoa</taxon>
        <taxon>Ecdysozoa</taxon>
        <taxon>Nematoda</taxon>
        <taxon>Chromadorea</taxon>
        <taxon>Rhabditida</taxon>
        <taxon>Spirurina</taxon>
        <taxon>Ascaridomorpha</taxon>
        <taxon>Ascaridoidea</taxon>
        <taxon>Toxocaridae</taxon>
        <taxon>Toxocara</taxon>
    </lineage>
</organism>
<protein>
    <submittedName>
        <fullName evidence="2">Uncharacterized protein</fullName>
    </submittedName>
</protein>
<evidence type="ECO:0000313" key="2">
    <source>
        <dbReference type="EMBL" id="KHN87587.1"/>
    </source>
</evidence>
<reference evidence="2 3" key="1">
    <citation type="submission" date="2014-11" db="EMBL/GenBank/DDBJ databases">
        <title>Genetic blueprint of the zoonotic pathogen Toxocara canis.</title>
        <authorList>
            <person name="Zhu X.-Q."/>
            <person name="Korhonen P.K."/>
            <person name="Cai H."/>
            <person name="Young N.D."/>
            <person name="Nejsum P."/>
            <person name="von Samson-Himmelstjerna G."/>
            <person name="Boag P.R."/>
            <person name="Tan P."/>
            <person name="Li Q."/>
            <person name="Min J."/>
            <person name="Yang Y."/>
            <person name="Wang X."/>
            <person name="Fang X."/>
            <person name="Hall R.S."/>
            <person name="Hofmann A."/>
            <person name="Sternberg P.W."/>
            <person name="Jex A.R."/>
            <person name="Gasser R.B."/>
        </authorList>
    </citation>
    <scope>NUCLEOTIDE SEQUENCE [LARGE SCALE GENOMIC DNA]</scope>
    <source>
        <strain evidence="2">PN_DK_2014</strain>
    </source>
</reference>
<evidence type="ECO:0000313" key="3">
    <source>
        <dbReference type="Proteomes" id="UP000031036"/>
    </source>
</evidence>
<name>A0A0B2W1U4_TOXCA</name>
<feature type="compositionally biased region" description="Basic residues" evidence="1">
    <location>
        <begin position="31"/>
        <end position="40"/>
    </location>
</feature>
<dbReference type="Proteomes" id="UP000031036">
    <property type="component" value="Unassembled WGS sequence"/>
</dbReference>
<sequence>MASVVEWSYRTGRQPQREMLPQPQEPVLSRRSPRPPRQRRERSGDLKALDAASSLRASLSPQSANGFRSQDTSPWPSSEDGSEQPLLSTISSCKDAAFNQTFSFKYGVSNTLRTSKEGMQRSGTSTLWTCGNIASNTIAAHGTIELLAANIWLAHFFG</sequence>
<dbReference type="AlphaFoldDB" id="A0A0B2W1U4"/>
<comment type="caution">
    <text evidence="2">The sequence shown here is derived from an EMBL/GenBank/DDBJ whole genome shotgun (WGS) entry which is preliminary data.</text>
</comment>
<dbReference type="EMBL" id="JPKZ01000401">
    <property type="protein sequence ID" value="KHN87587.1"/>
    <property type="molecule type" value="Genomic_DNA"/>
</dbReference>
<keyword evidence="3" id="KW-1185">Reference proteome</keyword>
<gene>
    <name evidence="2" type="ORF">Tcan_07844</name>
</gene>
<evidence type="ECO:0000256" key="1">
    <source>
        <dbReference type="SAM" id="MobiDB-lite"/>
    </source>
</evidence>
<feature type="compositionally biased region" description="Low complexity" evidence="1">
    <location>
        <begin position="49"/>
        <end position="64"/>
    </location>
</feature>
<feature type="region of interest" description="Disordered" evidence="1">
    <location>
        <begin position="1"/>
        <end position="86"/>
    </location>
</feature>
<proteinExistence type="predicted"/>
<accession>A0A0B2W1U4</accession>
<feature type="compositionally biased region" description="Polar residues" evidence="1">
    <location>
        <begin position="65"/>
        <end position="76"/>
    </location>
</feature>